<name>A0ABU4ZHE9_9HYPH</name>
<protein>
    <recommendedName>
        <fullName evidence="3">Sulfotransferase domain-containing protein</fullName>
    </recommendedName>
</protein>
<keyword evidence="2" id="KW-1185">Reference proteome</keyword>
<comment type="caution">
    <text evidence="1">The sequence shown here is derived from an EMBL/GenBank/DDBJ whole genome shotgun (WGS) entry which is preliminary data.</text>
</comment>
<evidence type="ECO:0008006" key="3">
    <source>
        <dbReference type="Google" id="ProtNLM"/>
    </source>
</evidence>
<dbReference type="InterPro" id="IPR027417">
    <property type="entry name" value="P-loop_NTPase"/>
</dbReference>
<dbReference type="SUPFAM" id="SSF52540">
    <property type="entry name" value="P-loop containing nucleoside triphosphate hydrolases"/>
    <property type="match status" value="1"/>
</dbReference>
<organism evidence="1 2">
    <name type="scientific">Mesorhizobium montanum</name>
    <dbReference type="NCBI Taxonomy" id="3072323"/>
    <lineage>
        <taxon>Bacteria</taxon>
        <taxon>Pseudomonadati</taxon>
        <taxon>Pseudomonadota</taxon>
        <taxon>Alphaproteobacteria</taxon>
        <taxon>Hyphomicrobiales</taxon>
        <taxon>Phyllobacteriaceae</taxon>
        <taxon>Mesorhizobium</taxon>
    </lineage>
</organism>
<evidence type="ECO:0000313" key="2">
    <source>
        <dbReference type="Proteomes" id="UP001276840"/>
    </source>
</evidence>
<evidence type="ECO:0000313" key="1">
    <source>
        <dbReference type="EMBL" id="MDX8524482.1"/>
    </source>
</evidence>
<sequence length="230" mass="26579">MLVFVSGMPRSGSTYSYNVIKQALSRRGGVASVLSDRRAQFTSGQTAHAIYKAHDADDELIAFVRNGSVKSVCTIRKPENAVLSWLTMFDGEPAQVIDAVMLPWLRLYERIAAHSLVVSMDEIEGRRLRSTWKIGRYVCPDYSPIEWAKDCRDLSKRRISDLLKDVEDRKRKIVDGGWTYYDEETFFHRRHISDRSKFDTRPEVLADIRNRLAPWLDQNGNLIRLERKTL</sequence>
<reference evidence="1 2" key="1">
    <citation type="submission" date="2023-08" db="EMBL/GenBank/DDBJ databases">
        <title>Implementing the SeqCode for naming new Mesorhizobium species isolated from Vachellia karroo root nodules.</title>
        <authorList>
            <person name="Van Lill M."/>
        </authorList>
    </citation>
    <scope>NUCLEOTIDE SEQUENCE [LARGE SCALE GENOMIC DNA]</scope>
    <source>
        <strain evidence="1 2">MSK 1335</strain>
    </source>
</reference>
<gene>
    <name evidence="1" type="ORF">RFM68_08185</name>
</gene>
<dbReference type="Proteomes" id="UP001276840">
    <property type="component" value="Unassembled WGS sequence"/>
</dbReference>
<dbReference type="EMBL" id="JAVIJF010000005">
    <property type="protein sequence ID" value="MDX8524482.1"/>
    <property type="molecule type" value="Genomic_DNA"/>
</dbReference>
<accession>A0ABU4ZHE9</accession>
<proteinExistence type="predicted"/>
<dbReference type="RefSeq" id="WP_320232221.1">
    <property type="nucleotide sequence ID" value="NZ_JAVIJF010000005.1"/>
</dbReference>